<dbReference type="AlphaFoldDB" id="A0A4P8I7U5"/>
<proteinExistence type="predicted"/>
<reference evidence="1 2" key="1">
    <citation type="submission" date="2019-05" db="EMBL/GenBank/DDBJ databases">
        <title>Complete genome sequencing of Anaerostipes rhamnosivorans.</title>
        <authorList>
            <person name="Bui T.P.N."/>
            <person name="de Vos W.M."/>
        </authorList>
    </citation>
    <scope>NUCLEOTIDE SEQUENCE [LARGE SCALE GENOMIC DNA]</scope>
    <source>
        <strain evidence="1 2">1y2</strain>
    </source>
</reference>
<organism evidence="1 2">
    <name type="scientific">Anaerostipes rhamnosivorans</name>
    <dbReference type="NCBI Taxonomy" id="1229621"/>
    <lineage>
        <taxon>Bacteria</taxon>
        <taxon>Bacillati</taxon>
        <taxon>Bacillota</taxon>
        <taxon>Clostridia</taxon>
        <taxon>Lachnospirales</taxon>
        <taxon>Lachnospiraceae</taxon>
        <taxon>Anaerostipes</taxon>
    </lineage>
</organism>
<sequence>MMDREGLGDLPTFDMDTLSRKPMVMMDEQDEDDYQYITRMYGPVAREVLEHIEDACDQLEYNGSMMFDQYMDRTGMLVLADHIYDKIKEKDKEDCIKKDRLLYQMVCTLLGGELYHRRCRYRRKRGMFSD</sequence>
<protein>
    <submittedName>
        <fullName evidence="1">Uncharacterized protein</fullName>
    </submittedName>
</protein>
<dbReference type="RefSeq" id="WP_137327178.1">
    <property type="nucleotide sequence ID" value="NZ_CP040058.1"/>
</dbReference>
<gene>
    <name evidence="1" type="ORF">AR1Y2_0058</name>
</gene>
<dbReference type="KEGG" id="arf:AR1Y2_0058"/>
<dbReference type="EMBL" id="CP040058">
    <property type="protein sequence ID" value="QCP33512.1"/>
    <property type="molecule type" value="Genomic_DNA"/>
</dbReference>
<evidence type="ECO:0000313" key="1">
    <source>
        <dbReference type="EMBL" id="QCP33512.1"/>
    </source>
</evidence>
<evidence type="ECO:0000313" key="2">
    <source>
        <dbReference type="Proteomes" id="UP000298653"/>
    </source>
</evidence>
<accession>A0A4P8I7U5</accession>
<dbReference type="OrthoDB" id="1935838at2"/>
<name>A0A4P8I7U5_9FIRM</name>
<dbReference type="Proteomes" id="UP000298653">
    <property type="component" value="Chromosome"/>
</dbReference>
<keyword evidence="2" id="KW-1185">Reference proteome</keyword>